<dbReference type="InterPro" id="IPR057061">
    <property type="entry name" value="PLCG_EF-hand_2"/>
</dbReference>
<keyword evidence="8 14" id="KW-0442">Lipid degradation</keyword>
<keyword evidence="7" id="KW-0106">Calcium</keyword>
<name>A0AAN9T5H1_9HEMI</name>
<dbReference type="SUPFAM" id="SSF55550">
    <property type="entry name" value="SH2 domain"/>
    <property type="match status" value="2"/>
</dbReference>
<dbReference type="PROSITE" id="PS50001">
    <property type="entry name" value="SH2"/>
    <property type="match status" value="2"/>
</dbReference>
<dbReference type="EMBL" id="JBBCAQ010000037">
    <property type="protein sequence ID" value="KAK7574307.1"/>
    <property type="molecule type" value="Genomic_DNA"/>
</dbReference>
<dbReference type="PANTHER" id="PTHR10336:SF159">
    <property type="entry name" value="1-PHOSPHATIDYLINOSITOL 4,5-BISPHOSPHATE PHOSPHODIESTERASE GAMMA"/>
    <property type="match status" value="1"/>
</dbReference>
<dbReference type="InterPro" id="IPR035023">
    <property type="entry name" value="PLC-gamma_C-SH2"/>
</dbReference>
<evidence type="ECO:0000256" key="2">
    <source>
        <dbReference type="ARBA" id="ARBA00012368"/>
    </source>
</evidence>
<evidence type="ECO:0000256" key="13">
    <source>
        <dbReference type="PROSITE-ProRule" id="PRU00191"/>
    </source>
</evidence>
<accession>A0AAN9T5H1</accession>
<evidence type="ECO:0000259" key="16">
    <source>
        <dbReference type="PROSITE" id="PS50001"/>
    </source>
</evidence>
<feature type="domain" description="EF-hand" evidence="18">
    <location>
        <begin position="182"/>
        <end position="213"/>
    </location>
</feature>
<feature type="domain" description="PH" evidence="17">
    <location>
        <begin position="20"/>
        <end position="133"/>
    </location>
</feature>
<keyword evidence="10 14" id="KW-0443">Lipid metabolism</keyword>
<dbReference type="InterPro" id="IPR000909">
    <property type="entry name" value="PLipase_C_PInositol-sp_X_dom"/>
</dbReference>
<dbReference type="InterPro" id="IPR056586">
    <property type="entry name" value="EF-hand_PLCG1"/>
</dbReference>
<evidence type="ECO:0000313" key="19">
    <source>
        <dbReference type="EMBL" id="KAK7574307.1"/>
    </source>
</evidence>
<dbReference type="GO" id="GO:0005509">
    <property type="term" value="F:calcium ion binding"/>
    <property type="evidence" value="ECO:0007669"/>
    <property type="project" value="InterPro"/>
</dbReference>
<dbReference type="Gene3D" id="1.10.238.10">
    <property type="entry name" value="EF-hand"/>
    <property type="match status" value="2"/>
</dbReference>
<comment type="cofactor">
    <cofactor evidence="1">
        <name>Ca(2+)</name>
        <dbReference type="ChEBI" id="CHEBI:29108"/>
    </cofactor>
</comment>
<evidence type="ECO:0000256" key="9">
    <source>
        <dbReference type="ARBA" id="ARBA00022999"/>
    </source>
</evidence>
<dbReference type="InterPro" id="IPR000980">
    <property type="entry name" value="SH2"/>
</dbReference>
<dbReference type="CDD" id="cd10341">
    <property type="entry name" value="SH2_N-SH2_PLC_gamma_like"/>
    <property type="match status" value="1"/>
</dbReference>
<feature type="domain" description="SH2" evidence="16">
    <location>
        <begin position="659"/>
        <end position="748"/>
    </location>
</feature>
<dbReference type="CDD" id="cd13362">
    <property type="entry name" value="PH_PLC_gamma"/>
    <property type="match status" value="1"/>
</dbReference>
<feature type="domain" description="SH2" evidence="16">
    <location>
        <begin position="547"/>
        <end position="648"/>
    </location>
</feature>
<organism evidence="19 20">
    <name type="scientific">Parthenolecanium corni</name>
    <dbReference type="NCBI Taxonomy" id="536013"/>
    <lineage>
        <taxon>Eukaryota</taxon>
        <taxon>Metazoa</taxon>
        <taxon>Ecdysozoa</taxon>
        <taxon>Arthropoda</taxon>
        <taxon>Hexapoda</taxon>
        <taxon>Insecta</taxon>
        <taxon>Pterygota</taxon>
        <taxon>Neoptera</taxon>
        <taxon>Paraneoptera</taxon>
        <taxon>Hemiptera</taxon>
        <taxon>Sternorrhyncha</taxon>
        <taxon>Coccoidea</taxon>
        <taxon>Coccidae</taxon>
        <taxon>Parthenolecanium</taxon>
    </lineage>
</organism>
<dbReference type="PRINTS" id="PR00390">
    <property type="entry name" value="PHPHLIPASEC"/>
</dbReference>
<dbReference type="EC" id="3.1.4.11" evidence="2 14"/>
<feature type="compositionally biased region" description="Acidic residues" evidence="15">
    <location>
        <begin position="511"/>
        <end position="521"/>
    </location>
</feature>
<dbReference type="InterPro" id="IPR035024">
    <property type="entry name" value="PLC-gamma_N-SH2"/>
</dbReference>
<gene>
    <name evidence="19" type="ORF">V9T40_011498</name>
</gene>
<dbReference type="Gene3D" id="3.20.20.190">
    <property type="entry name" value="Phosphatidylinositol (PI) phosphodiesterase"/>
    <property type="match status" value="1"/>
</dbReference>
<dbReference type="FunFam" id="3.30.505.10:FF:000011">
    <property type="entry name" value="1-phosphatidylinositol 4,5-bisphosphate phosphodiesterase gamma"/>
    <property type="match status" value="1"/>
</dbReference>
<comment type="catalytic activity">
    <reaction evidence="12">
        <text>a 1,2-diacyl-sn-glycero-3-phospho-(1D-myo-inositol-4,5-bisphosphate) + H2O = 1D-myo-inositol 1,4,5-trisphosphate + a 1,2-diacyl-sn-glycerol + H(+)</text>
        <dbReference type="Rhea" id="RHEA:33179"/>
        <dbReference type="ChEBI" id="CHEBI:15377"/>
        <dbReference type="ChEBI" id="CHEBI:15378"/>
        <dbReference type="ChEBI" id="CHEBI:17815"/>
        <dbReference type="ChEBI" id="CHEBI:58456"/>
        <dbReference type="ChEBI" id="CHEBI:203600"/>
        <dbReference type="EC" id="3.1.4.11"/>
    </reaction>
    <physiologicalReaction direction="left-to-right" evidence="12">
        <dbReference type="Rhea" id="RHEA:33180"/>
    </physiologicalReaction>
</comment>
<dbReference type="PROSITE" id="PS50222">
    <property type="entry name" value="EF_HAND_2"/>
    <property type="match status" value="1"/>
</dbReference>
<proteinExistence type="predicted"/>
<dbReference type="PROSITE" id="PS50007">
    <property type="entry name" value="PIPLC_X_DOMAIN"/>
    <property type="match status" value="1"/>
</dbReference>
<dbReference type="SMART" id="SM00252">
    <property type="entry name" value="SH2"/>
    <property type="match status" value="2"/>
</dbReference>
<dbReference type="SUPFAM" id="SSF50729">
    <property type="entry name" value="PH domain-like"/>
    <property type="match status" value="1"/>
</dbReference>
<evidence type="ECO:0000259" key="17">
    <source>
        <dbReference type="PROSITE" id="PS50003"/>
    </source>
</evidence>
<keyword evidence="20" id="KW-1185">Reference proteome</keyword>
<dbReference type="Gene3D" id="2.30.29.30">
    <property type="entry name" value="Pleckstrin-homology domain (PH domain)/Phosphotyrosine-binding domain (PTB)"/>
    <property type="match status" value="1"/>
</dbReference>
<comment type="caution">
    <text evidence="19">The sequence shown here is derived from an EMBL/GenBank/DDBJ whole genome shotgun (WGS) entry which is preliminary data.</text>
</comment>
<evidence type="ECO:0000259" key="18">
    <source>
        <dbReference type="PROSITE" id="PS50222"/>
    </source>
</evidence>
<keyword evidence="6 14" id="KW-0378">Hydrolase</keyword>
<dbReference type="Pfam" id="PF00388">
    <property type="entry name" value="PI-PLC-X"/>
    <property type="match status" value="1"/>
</dbReference>
<dbReference type="GO" id="GO:0004435">
    <property type="term" value="F:phosphatidylinositol-4,5-bisphosphate phospholipase C activity"/>
    <property type="evidence" value="ECO:0007669"/>
    <property type="project" value="UniProtKB-EC"/>
</dbReference>
<dbReference type="GO" id="GO:0032587">
    <property type="term" value="C:ruffle membrane"/>
    <property type="evidence" value="ECO:0007669"/>
    <property type="project" value="TreeGrafter"/>
</dbReference>
<dbReference type="FunFam" id="3.30.505.10:FF:000009">
    <property type="entry name" value="1-phosphatidylinositol 4,5-bisphosphate phosphodiesterase gamma"/>
    <property type="match status" value="1"/>
</dbReference>
<dbReference type="AlphaFoldDB" id="A0AAN9T5H1"/>
<dbReference type="GO" id="GO:0051209">
    <property type="term" value="P:release of sequestered calcium ion into cytosol"/>
    <property type="evidence" value="ECO:0007669"/>
    <property type="project" value="TreeGrafter"/>
</dbReference>
<dbReference type="Pfam" id="PF23583">
    <property type="entry name" value="EF_HAND_2_PLCG"/>
    <property type="match status" value="1"/>
</dbReference>
<keyword evidence="9 13" id="KW-0727">SH2 domain</keyword>
<evidence type="ECO:0000256" key="6">
    <source>
        <dbReference type="ARBA" id="ARBA00022801"/>
    </source>
</evidence>
<dbReference type="CDD" id="cd08592">
    <property type="entry name" value="PI-PLCc_gamma"/>
    <property type="match status" value="1"/>
</dbReference>
<dbReference type="InterPro" id="IPR017946">
    <property type="entry name" value="PLC-like_Pdiesterase_TIM-brl"/>
</dbReference>
<dbReference type="InterPro" id="IPR001192">
    <property type="entry name" value="PI-PLC_fam"/>
</dbReference>
<evidence type="ECO:0000256" key="14">
    <source>
        <dbReference type="RuleBase" id="RU361133"/>
    </source>
</evidence>
<dbReference type="InterPro" id="IPR011992">
    <property type="entry name" value="EF-hand-dom_pair"/>
</dbReference>
<evidence type="ECO:0000256" key="1">
    <source>
        <dbReference type="ARBA" id="ARBA00001913"/>
    </source>
</evidence>
<dbReference type="PROSITE" id="PS50003">
    <property type="entry name" value="PH_DOMAIN"/>
    <property type="match status" value="1"/>
</dbReference>
<dbReference type="CDD" id="cd09932">
    <property type="entry name" value="SH2_C-SH2_PLC_gamma_like"/>
    <property type="match status" value="1"/>
</dbReference>
<evidence type="ECO:0000313" key="20">
    <source>
        <dbReference type="Proteomes" id="UP001367676"/>
    </source>
</evidence>
<evidence type="ECO:0000256" key="7">
    <source>
        <dbReference type="ARBA" id="ARBA00022837"/>
    </source>
</evidence>
<dbReference type="Pfam" id="PF00017">
    <property type="entry name" value="SH2"/>
    <property type="match status" value="2"/>
</dbReference>
<dbReference type="PRINTS" id="PR00401">
    <property type="entry name" value="SH2DOMAIN"/>
</dbReference>
<dbReference type="InterPro" id="IPR036860">
    <property type="entry name" value="SH2_dom_sf"/>
</dbReference>
<dbReference type="Pfam" id="PF23329">
    <property type="entry name" value="EF_HAND_1_PLCG"/>
    <property type="match status" value="1"/>
</dbReference>
<reference evidence="19 20" key="1">
    <citation type="submission" date="2024-03" db="EMBL/GenBank/DDBJ databases">
        <title>Adaptation during the transition from Ophiocordyceps entomopathogen to insect associate is accompanied by gene loss and intensified selection.</title>
        <authorList>
            <person name="Ward C.M."/>
            <person name="Onetto C.A."/>
            <person name="Borneman A.R."/>
        </authorList>
    </citation>
    <scope>NUCLEOTIDE SEQUENCE [LARGE SCALE GENOMIC DNA]</scope>
    <source>
        <strain evidence="19">AWRI1</strain>
        <tissue evidence="19">Single Adult Female</tissue>
    </source>
</reference>
<dbReference type="PANTHER" id="PTHR10336">
    <property type="entry name" value="PHOSPHOINOSITIDE-SPECIFIC PHOSPHOLIPASE C FAMILY PROTEIN"/>
    <property type="match status" value="1"/>
</dbReference>
<dbReference type="InterPro" id="IPR002048">
    <property type="entry name" value="EF_hand_dom"/>
</dbReference>
<dbReference type="GO" id="GO:0046488">
    <property type="term" value="P:phosphatidylinositol metabolic process"/>
    <property type="evidence" value="ECO:0007669"/>
    <property type="project" value="TreeGrafter"/>
</dbReference>
<dbReference type="CDD" id="cd16201">
    <property type="entry name" value="EFh_PI-PLCgamma"/>
    <property type="match status" value="1"/>
</dbReference>
<keyword evidence="5" id="KW-0677">Repeat</keyword>
<protein>
    <recommendedName>
        <fullName evidence="2 14">Phosphoinositide phospholipase C</fullName>
        <ecNumber evidence="2 14">3.1.4.11</ecNumber>
    </recommendedName>
</protein>
<evidence type="ECO:0000256" key="5">
    <source>
        <dbReference type="ARBA" id="ARBA00022737"/>
    </source>
</evidence>
<dbReference type="Gene3D" id="3.30.505.10">
    <property type="entry name" value="SH2 domain"/>
    <property type="match status" value="2"/>
</dbReference>
<dbReference type="InterPro" id="IPR001849">
    <property type="entry name" value="PH_domain"/>
</dbReference>
<sequence>MAMNGFTLGTFIPEMEQIISQLERGTLITRFHPRKRPERKTLMVRRETRQILWARTAARTFEGSIEMREVKEIRLGKFSKDFDKWSDESRKIENIRCFVIFYGSEFKLKVFSVAALSEKECELWIRGLENLIQDTVSSPFPLQVERWLRKEFYNMESVREVVTMKDIKSFLPRVNCKIATCKLREYFQEVDTKKRSEITFDEFVEFYQKLMFDESIFQEVRSSFCNAVADNSVSAKRLTQFLLTVQGERNVTEKRVARHMRDYLQDNLRNVPEPYFTDNEFMDFLFSKQNDIWDQRYDEVHQDMTRPLSHYWVSSSHNTYLTGDQFSSESSVEAYARCLRLGCRCIELDCWDGPEGLPIIYHGHTLTTRIKFSDVLNTIKEHAFIISPYPVILSIEDNCSLPQQRAMANLMQEVFGDLLLTQPVDKTETKLPSPHQLQNKIILKHRKLPEGKTEEDSVSVQSEDEMDLRNTVKNGVLYLQDTNEKKWNPHFFVLTRNKLYYTGCVSAQNDLDGEEEADSETESNSPPSVGRHREGIPSDELHYGEEWFHGKLPGGRDEAKELLRAYSHLGDGTFLVRESETFVGDYSLSFWRQDKVNHCRIKSKQEKGKTKYYLIDCVCFDNLYNLIAHYRAHPLRSQEFLIILREPVPQPKKHEGKEWYHPHFSRAHAEELLRKVPHDGAFIVRPSENEQNTYVISFRAEKNIKHCRIRLDGRLYTVGNMQFESLVELINYYERHPLYKKVKLTYPVNEGIVERNFQVSK</sequence>
<evidence type="ECO:0000256" key="11">
    <source>
        <dbReference type="ARBA" id="ARBA00023224"/>
    </source>
</evidence>
<keyword evidence="3" id="KW-0728">SH3 domain</keyword>
<evidence type="ECO:0000256" key="8">
    <source>
        <dbReference type="ARBA" id="ARBA00022963"/>
    </source>
</evidence>
<dbReference type="InterPro" id="IPR011993">
    <property type="entry name" value="PH-like_dom_sf"/>
</dbReference>
<dbReference type="GO" id="GO:0016042">
    <property type="term" value="P:lipid catabolic process"/>
    <property type="evidence" value="ECO:0007669"/>
    <property type="project" value="UniProtKB-KW"/>
</dbReference>
<evidence type="ECO:0000256" key="12">
    <source>
        <dbReference type="ARBA" id="ARBA00023674"/>
    </source>
</evidence>
<evidence type="ECO:0000256" key="10">
    <source>
        <dbReference type="ARBA" id="ARBA00023098"/>
    </source>
</evidence>
<dbReference type="GO" id="GO:0048015">
    <property type="term" value="P:phosphatidylinositol-mediated signaling"/>
    <property type="evidence" value="ECO:0007669"/>
    <property type="project" value="TreeGrafter"/>
</dbReference>
<keyword evidence="11" id="KW-0807">Transducer</keyword>
<keyword evidence="4" id="KW-0597">Phosphoprotein</keyword>
<dbReference type="GO" id="GO:0010634">
    <property type="term" value="P:positive regulation of epithelial cell migration"/>
    <property type="evidence" value="ECO:0007669"/>
    <property type="project" value="TreeGrafter"/>
</dbReference>
<dbReference type="SMART" id="SM00233">
    <property type="entry name" value="PH"/>
    <property type="match status" value="1"/>
</dbReference>
<evidence type="ECO:0000256" key="15">
    <source>
        <dbReference type="SAM" id="MobiDB-lite"/>
    </source>
</evidence>
<dbReference type="SUPFAM" id="SSF51695">
    <property type="entry name" value="PLC-like phosphodiesterases"/>
    <property type="match status" value="1"/>
</dbReference>
<evidence type="ECO:0000256" key="4">
    <source>
        <dbReference type="ARBA" id="ARBA00022553"/>
    </source>
</evidence>
<feature type="region of interest" description="Disordered" evidence="15">
    <location>
        <begin position="511"/>
        <end position="536"/>
    </location>
</feature>
<dbReference type="Proteomes" id="UP001367676">
    <property type="component" value="Unassembled WGS sequence"/>
</dbReference>
<evidence type="ECO:0000256" key="3">
    <source>
        <dbReference type="ARBA" id="ARBA00022443"/>
    </source>
</evidence>
<dbReference type="SUPFAM" id="SSF47473">
    <property type="entry name" value="EF-hand"/>
    <property type="match status" value="1"/>
</dbReference>
<dbReference type="FunFam" id="3.20.20.190:FF:000004">
    <property type="entry name" value="1-phosphatidylinositol 4,5-bisphosphate phosphodiesterase gamma"/>
    <property type="match status" value="1"/>
</dbReference>
<dbReference type="SMART" id="SM00148">
    <property type="entry name" value="PLCXc"/>
    <property type="match status" value="1"/>
</dbReference>